<keyword evidence="2" id="KW-1185">Reference proteome</keyword>
<dbReference type="EMBL" id="JAUFQS010000012">
    <property type="protein sequence ID" value="MDN3688739.1"/>
    <property type="molecule type" value="Genomic_DNA"/>
</dbReference>
<dbReference type="RefSeq" id="WP_163386456.1">
    <property type="nucleotide sequence ID" value="NZ_JAUFQS010000012.1"/>
</dbReference>
<proteinExistence type="predicted"/>
<organism evidence="1 2">
    <name type="scientific">Cyclobacterium jeungdonense</name>
    <dbReference type="NCBI Taxonomy" id="708087"/>
    <lineage>
        <taxon>Bacteria</taxon>
        <taxon>Pseudomonadati</taxon>
        <taxon>Bacteroidota</taxon>
        <taxon>Cytophagia</taxon>
        <taxon>Cytophagales</taxon>
        <taxon>Cyclobacteriaceae</taxon>
        <taxon>Cyclobacterium</taxon>
    </lineage>
</organism>
<comment type="caution">
    <text evidence="1">The sequence shown here is derived from an EMBL/GenBank/DDBJ whole genome shotgun (WGS) entry which is preliminary data.</text>
</comment>
<evidence type="ECO:0000313" key="2">
    <source>
        <dbReference type="Proteomes" id="UP001236663"/>
    </source>
</evidence>
<accession>A0ABT8C9N2</accession>
<sequence>MLTSSFSPEQHTVNFPGLPSLTIQLDDFVPGARKSFLPGNQDYLDIAVAQGAGRKITC</sequence>
<reference evidence="2" key="1">
    <citation type="journal article" date="2019" name="Int. J. Syst. Evol. Microbiol.">
        <title>The Global Catalogue of Microorganisms (GCM) 10K type strain sequencing project: providing services to taxonomists for standard genome sequencing and annotation.</title>
        <authorList>
            <consortium name="The Broad Institute Genomics Platform"/>
            <consortium name="The Broad Institute Genome Sequencing Center for Infectious Disease"/>
            <person name="Wu L."/>
            <person name="Ma J."/>
        </authorList>
    </citation>
    <scope>NUCLEOTIDE SEQUENCE [LARGE SCALE GENOMIC DNA]</scope>
    <source>
        <strain evidence="2">CECT 7706</strain>
    </source>
</reference>
<evidence type="ECO:0000313" key="1">
    <source>
        <dbReference type="EMBL" id="MDN3688739.1"/>
    </source>
</evidence>
<protein>
    <submittedName>
        <fullName evidence="1">Uncharacterized protein</fullName>
    </submittedName>
</protein>
<gene>
    <name evidence="1" type="ORF">QWZ15_12930</name>
</gene>
<name>A0ABT8C9N2_9BACT</name>
<dbReference type="Proteomes" id="UP001236663">
    <property type="component" value="Unassembled WGS sequence"/>
</dbReference>